<dbReference type="PANTHER" id="PTHR45266:SF3">
    <property type="entry name" value="OXALOACETATE DECARBOXYLASE ALPHA CHAIN"/>
    <property type="match status" value="1"/>
</dbReference>
<comment type="function">
    <text evidence="1 4">This protein is a component of the acetyl coenzyme A carboxylase complex; first, biotin carboxylase catalyzes the carboxylation of the carrier protein and then the transcarboxylase transfers the carboxyl group to form malonyl-CoA.</text>
</comment>
<feature type="domain" description="Lipoyl-binding" evidence="6">
    <location>
        <begin position="74"/>
        <end position="156"/>
    </location>
</feature>
<sequence length="156" mass="16459">MADKKQSVDKELIRDLASLLNETDLTEIEVEQDNLRIRVSRMNRGGAAPQMVYAGAPPASAPAAASPAAAAPAADPARHPGMVPSPMVGTLYRASAPGSKPFVEVGDTVKEGQTILIVEAMKHMNEVASPRSGKITSILVDDGQPVEYGEPLMIIE</sequence>
<evidence type="ECO:0000256" key="5">
    <source>
        <dbReference type="SAM" id="MobiDB-lite"/>
    </source>
</evidence>
<feature type="compositionally biased region" description="Low complexity" evidence="5">
    <location>
        <begin position="57"/>
        <end position="75"/>
    </location>
</feature>
<dbReference type="UniPathway" id="UPA00094"/>
<protein>
    <recommendedName>
        <fullName evidence="2 4">Biotin carboxyl carrier protein of acetyl-CoA carboxylase</fullName>
    </recommendedName>
</protein>
<evidence type="ECO:0000256" key="2">
    <source>
        <dbReference type="ARBA" id="ARBA00017562"/>
    </source>
</evidence>
<reference evidence="7 8" key="1">
    <citation type="submission" date="2016-10" db="EMBL/GenBank/DDBJ databases">
        <authorList>
            <person name="de Groot N.N."/>
        </authorList>
    </citation>
    <scope>NUCLEOTIDE SEQUENCE [LARGE SCALE GENOMIC DNA]</scope>
    <source>
        <strain evidence="7 8">A52C2</strain>
    </source>
</reference>
<dbReference type="InterPro" id="IPR011053">
    <property type="entry name" value="Single_hybrid_motif"/>
</dbReference>
<dbReference type="STRING" id="1855383.SAMN05216548_108164"/>
<evidence type="ECO:0000313" key="8">
    <source>
        <dbReference type="Proteomes" id="UP000199647"/>
    </source>
</evidence>
<dbReference type="NCBIfam" id="TIGR00531">
    <property type="entry name" value="BCCP"/>
    <property type="match status" value="1"/>
</dbReference>
<dbReference type="InterPro" id="IPR050709">
    <property type="entry name" value="Biotin_Carboxyl_Carrier/Decarb"/>
</dbReference>
<dbReference type="SUPFAM" id="SSF51230">
    <property type="entry name" value="Single hybrid motif"/>
    <property type="match status" value="1"/>
</dbReference>
<comment type="pathway">
    <text evidence="4">Lipid metabolism; fatty acid biosynthesis.</text>
</comment>
<dbReference type="EMBL" id="FOFG01000008">
    <property type="protein sequence ID" value="SEQ87458.1"/>
    <property type="molecule type" value="Genomic_DNA"/>
</dbReference>
<evidence type="ECO:0000256" key="4">
    <source>
        <dbReference type="RuleBase" id="RU364072"/>
    </source>
</evidence>
<accession>A0A1H9JL36</accession>
<dbReference type="Pfam" id="PF00364">
    <property type="entry name" value="Biotin_lipoyl"/>
    <property type="match status" value="1"/>
</dbReference>
<keyword evidence="4" id="KW-0443">Lipid metabolism</keyword>
<dbReference type="PROSITE" id="PS50968">
    <property type="entry name" value="BIOTINYL_LIPOYL"/>
    <property type="match status" value="1"/>
</dbReference>
<dbReference type="Gene3D" id="2.40.50.100">
    <property type="match status" value="1"/>
</dbReference>
<dbReference type="CDD" id="cd06850">
    <property type="entry name" value="biotinyl_domain"/>
    <property type="match status" value="1"/>
</dbReference>
<keyword evidence="8" id="KW-1185">Reference proteome</keyword>
<dbReference type="RefSeq" id="WP_092496926.1">
    <property type="nucleotide sequence ID" value="NZ_FOFG01000008.1"/>
</dbReference>
<dbReference type="InterPro" id="IPR001249">
    <property type="entry name" value="AcCoA_biotinCC"/>
</dbReference>
<keyword evidence="4" id="KW-0276">Fatty acid metabolism</keyword>
<dbReference type="GO" id="GO:0009317">
    <property type="term" value="C:acetyl-CoA carboxylase complex"/>
    <property type="evidence" value="ECO:0007669"/>
    <property type="project" value="InterPro"/>
</dbReference>
<evidence type="ECO:0000313" key="7">
    <source>
        <dbReference type="EMBL" id="SEQ87458.1"/>
    </source>
</evidence>
<dbReference type="Proteomes" id="UP000199647">
    <property type="component" value="Unassembled WGS sequence"/>
</dbReference>
<dbReference type="GO" id="GO:0006633">
    <property type="term" value="P:fatty acid biosynthetic process"/>
    <property type="evidence" value="ECO:0007669"/>
    <property type="project" value="UniProtKB-UniPathway"/>
</dbReference>
<dbReference type="AlphaFoldDB" id="A0A1H9JL36"/>
<keyword evidence="4" id="KW-0275">Fatty acid biosynthesis</keyword>
<dbReference type="InterPro" id="IPR000089">
    <property type="entry name" value="Biotin_lipoyl"/>
</dbReference>
<feature type="region of interest" description="Disordered" evidence="5">
    <location>
        <begin position="57"/>
        <end position="82"/>
    </location>
</feature>
<dbReference type="PRINTS" id="PR01071">
    <property type="entry name" value="ACOABIOTINCC"/>
</dbReference>
<keyword evidence="4" id="KW-0444">Lipid biosynthesis</keyword>
<evidence type="ECO:0000259" key="6">
    <source>
        <dbReference type="PROSITE" id="PS50968"/>
    </source>
</evidence>
<dbReference type="OrthoDB" id="9811735at2"/>
<dbReference type="GO" id="GO:0003989">
    <property type="term" value="F:acetyl-CoA carboxylase activity"/>
    <property type="evidence" value="ECO:0007669"/>
    <property type="project" value="InterPro"/>
</dbReference>
<name>A0A1H9JL36_9HYPH</name>
<keyword evidence="3 4" id="KW-0092">Biotin</keyword>
<dbReference type="FunFam" id="2.40.50.100:FF:000003">
    <property type="entry name" value="Acetyl-CoA carboxylase biotin carboxyl carrier protein"/>
    <property type="match status" value="1"/>
</dbReference>
<dbReference type="PANTHER" id="PTHR45266">
    <property type="entry name" value="OXALOACETATE DECARBOXYLASE ALPHA CHAIN"/>
    <property type="match status" value="1"/>
</dbReference>
<gene>
    <name evidence="7" type="ORF">SAMN05216548_108164</name>
</gene>
<proteinExistence type="predicted"/>
<organism evidence="7 8">
    <name type="scientific">Faunimonas pinastri</name>
    <dbReference type="NCBI Taxonomy" id="1855383"/>
    <lineage>
        <taxon>Bacteria</taxon>
        <taxon>Pseudomonadati</taxon>
        <taxon>Pseudomonadota</taxon>
        <taxon>Alphaproteobacteria</taxon>
        <taxon>Hyphomicrobiales</taxon>
        <taxon>Afifellaceae</taxon>
        <taxon>Faunimonas</taxon>
    </lineage>
</organism>
<evidence type="ECO:0000256" key="3">
    <source>
        <dbReference type="ARBA" id="ARBA00023267"/>
    </source>
</evidence>
<evidence type="ECO:0000256" key="1">
    <source>
        <dbReference type="ARBA" id="ARBA00003761"/>
    </source>
</evidence>